<dbReference type="EMBL" id="DTGZ01000194">
    <property type="protein sequence ID" value="HGV98649.1"/>
    <property type="molecule type" value="Genomic_DNA"/>
</dbReference>
<evidence type="ECO:0000313" key="6">
    <source>
        <dbReference type="EMBL" id="HGV98649.1"/>
    </source>
</evidence>
<dbReference type="GO" id="GO:0006412">
    <property type="term" value="P:translation"/>
    <property type="evidence" value="ECO:0007669"/>
    <property type="project" value="InterPro"/>
</dbReference>
<dbReference type="InterPro" id="IPR001857">
    <property type="entry name" value="Ribosomal_bL19"/>
</dbReference>
<accession>A0A7C4TJS6</accession>
<proteinExistence type="inferred from homology"/>
<sequence length="125" mass="13752">MKESLDFKPGDLVKVYVKITEGDKTRLTPFQGVVLQIKGSGAGKTFTVRKVSAGIGVERIFPLNSPSIAKIEVKRRGKVRRAKLTYLRTKRAKKIKGAEPVPQSSEKKEEIPSEKEEKTEGSGGP</sequence>
<dbReference type="PRINTS" id="PR00061">
    <property type="entry name" value="RIBOSOMALL19"/>
</dbReference>
<dbReference type="GO" id="GO:0003735">
    <property type="term" value="F:structural constituent of ribosome"/>
    <property type="evidence" value="ECO:0007669"/>
    <property type="project" value="InterPro"/>
</dbReference>
<keyword evidence="3 4" id="KW-0687">Ribonucleoprotein</keyword>
<dbReference type="InterPro" id="IPR008991">
    <property type="entry name" value="Translation_prot_SH3-like_sf"/>
</dbReference>
<evidence type="ECO:0000256" key="5">
    <source>
        <dbReference type="SAM" id="MobiDB-lite"/>
    </source>
</evidence>
<protein>
    <recommendedName>
        <fullName evidence="4">50S ribosomal protein L19</fullName>
    </recommendedName>
</protein>
<dbReference type="InterPro" id="IPR018257">
    <property type="entry name" value="Ribosomal_bL19_CS"/>
</dbReference>
<dbReference type="AlphaFoldDB" id="A0A7C4TJS6"/>
<dbReference type="SUPFAM" id="SSF50104">
    <property type="entry name" value="Translation proteins SH3-like domain"/>
    <property type="match status" value="1"/>
</dbReference>
<feature type="compositionally biased region" description="Basic and acidic residues" evidence="5">
    <location>
        <begin position="105"/>
        <end position="125"/>
    </location>
</feature>
<comment type="function">
    <text evidence="4">This protein is located at the 30S-50S ribosomal subunit interface and may play a role in the structure and function of the aminoacyl-tRNA binding site.</text>
</comment>
<dbReference type="PROSITE" id="PS01015">
    <property type="entry name" value="RIBOSOMAL_L19"/>
    <property type="match status" value="1"/>
</dbReference>
<dbReference type="Pfam" id="PF01245">
    <property type="entry name" value="Ribosomal_L19"/>
    <property type="match status" value="1"/>
</dbReference>
<comment type="similarity">
    <text evidence="1 4">Belongs to the bacterial ribosomal protein bL19 family.</text>
</comment>
<evidence type="ECO:0000256" key="1">
    <source>
        <dbReference type="ARBA" id="ARBA00005781"/>
    </source>
</evidence>
<dbReference type="NCBIfam" id="TIGR01024">
    <property type="entry name" value="rplS_bact"/>
    <property type="match status" value="1"/>
</dbReference>
<evidence type="ECO:0000256" key="2">
    <source>
        <dbReference type="ARBA" id="ARBA00022980"/>
    </source>
</evidence>
<name>A0A7C4TJS6_UNCW3</name>
<gene>
    <name evidence="6" type="primary">rplS</name>
    <name evidence="6" type="ORF">ENV60_10225</name>
</gene>
<dbReference type="Gene3D" id="2.30.30.790">
    <property type="match status" value="1"/>
</dbReference>
<evidence type="ECO:0000256" key="4">
    <source>
        <dbReference type="RuleBase" id="RU000559"/>
    </source>
</evidence>
<evidence type="ECO:0000256" key="3">
    <source>
        <dbReference type="ARBA" id="ARBA00023274"/>
    </source>
</evidence>
<dbReference type="PANTHER" id="PTHR15680">
    <property type="entry name" value="RIBOSOMAL PROTEIN L19"/>
    <property type="match status" value="1"/>
</dbReference>
<dbReference type="PIRSF" id="PIRSF002191">
    <property type="entry name" value="Ribosomal_L19"/>
    <property type="match status" value="1"/>
</dbReference>
<organism evidence="6">
    <name type="scientific">candidate division WOR-3 bacterium</name>
    <dbReference type="NCBI Taxonomy" id="2052148"/>
    <lineage>
        <taxon>Bacteria</taxon>
        <taxon>Bacteria division WOR-3</taxon>
    </lineage>
</organism>
<keyword evidence="2 6" id="KW-0689">Ribosomal protein</keyword>
<dbReference type="PANTHER" id="PTHR15680:SF9">
    <property type="entry name" value="LARGE RIBOSOMAL SUBUNIT PROTEIN BL19M"/>
    <property type="match status" value="1"/>
</dbReference>
<dbReference type="InterPro" id="IPR038657">
    <property type="entry name" value="Ribosomal_bL19_sf"/>
</dbReference>
<dbReference type="GO" id="GO:0022625">
    <property type="term" value="C:cytosolic large ribosomal subunit"/>
    <property type="evidence" value="ECO:0007669"/>
    <property type="project" value="TreeGrafter"/>
</dbReference>
<reference evidence="6" key="1">
    <citation type="journal article" date="2020" name="mSystems">
        <title>Genome- and Community-Level Interaction Insights into Carbon Utilization and Element Cycling Functions of Hydrothermarchaeota in Hydrothermal Sediment.</title>
        <authorList>
            <person name="Zhou Z."/>
            <person name="Liu Y."/>
            <person name="Xu W."/>
            <person name="Pan J."/>
            <person name="Luo Z.H."/>
            <person name="Li M."/>
        </authorList>
    </citation>
    <scope>NUCLEOTIDE SEQUENCE [LARGE SCALE GENOMIC DNA]</scope>
    <source>
        <strain evidence="6">SpSt-774</strain>
    </source>
</reference>
<comment type="caution">
    <text evidence="6">The sequence shown here is derived from an EMBL/GenBank/DDBJ whole genome shotgun (WGS) entry which is preliminary data.</text>
</comment>
<feature type="region of interest" description="Disordered" evidence="5">
    <location>
        <begin position="91"/>
        <end position="125"/>
    </location>
</feature>